<organism evidence="2 3">
    <name type="scientific">Mycena rosella</name>
    <name type="common">Pink bonnet</name>
    <name type="synonym">Agaricus rosellus</name>
    <dbReference type="NCBI Taxonomy" id="1033263"/>
    <lineage>
        <taxon>Eukaryota</taxon>
        <taxon>Fungi</taxon>
        <taxon>Dikarya</taxon>
        <taxon>Basidiomycota</taxon>
        <taxon>Agaricomycotina</taxon>
        <taxon>Agaricomycetes</taxon>
        <taxon>Agaricomycetidae</taxon>
        <taxon>Agaricales</taxon>
        <taxon>Marasmiineae</taxon>
        <taxon>Mycenaceae</taxon>
        <taxon>Mycena</taxon>
    </lineage>
</organism>
<name>A0AAD7CV64_MYCRO</name>
<evidence type="ECO:0000256" key="1">
    <source>
        <dbReference type="SAM" id="MobiDB-lite"/>
    </source>
</evidence>
<accession>A0AAD7CV64</accession>
<evidence type="ECO:0000313" key="3">
    <source>
        <dbReference type="Proteomes" id="UP001221757"/>
    </source>
</evidence>
<evidence type="ECO:0000313" key="2">
    <source>
        <dbReference type="EMBL" id="KAJ7665516.1"/>
    </source>
</evidence>
<proteinExistence type="predicted"/>
<sequence>MSHKEVSNARYYREHTREQDGWTVLAPPPAAGGDVPPPYTPEAAPVVPPPSAVLASTTGTTLPLAFDVPINSNIVGAAPASRTTSFTRDASFAVAFIDICNMMGLDPSTARIGYKWDNETSPNKPTHVLGNASDWENCLANGFLQQKRARTRTVVCMIKNMNPAMDTAQYAPSHATTGKKRKSAESSGPVIRTEESTDEYRQLKARLQCATHKGRFCYVSTVDGHHVPIEPFNVALWAKEIALGRASRDRPPNNIMFQECFLPSRKKPRLATSTSSNPCAPTIHVTVNTGGNTSPPRLRSPLATITNIETPTSPRPSLSADEIRYQPVEQILQLIDDGGRFADSPELTFPAIIFADTLHEFEITHVDQVVLLDADFYVHQVNMPLNGRAQKGKNTM</sequence>
<feature type="region of interest" description="Disordered" evidence="1">
    <location>
        <begin position="171"/>
        <end position="197"/>
    </location>
</feature>
<keyword evidence="3" id="KW-1185">Reference proteome</keyword>
<dbReference type="AlphaFoldDB" id="A0AAD7CV64"/>
<gene>
    <name evidence="2" type="ORF">B0H17DRAFT_1210975</name>
</gene>
<reference evidence="2" key="1">
    <citation type="submission" date="2023-03" db="EMBL/GenBank/DDBJ databases">
        <title>Massive genome expansion in bonnet fungi (Mycena s.s.) driven by repeated elements and novel gene families across ecological guilds.</title>
        <authorList>
            <consortium name="Lawrence Berkeley National Laboratory"/>
            <person name="Harder C.B."/>
            <person name="Miyauchi S."/>
            <person name="Viragh M."/>
            <person name="Kuo A."/>
            <person name="Thoen E."/>
            <person name="Andreopoulos B."/>
            <person name="Lu D."/>
            <person name="Skrede I."/>
            <person name="Drula E."/>
            <person name="Henrissat B."/>
            <person name="Morin E."/>
            <person name="Kohler A."/>
            <person name="Barry K."/>
            <person name="LaButti K."/>
            <person name="Morin E."/>
            <person name="Salamov A."/>
            <person name="Lipzen A."/>
            <person name="Mereny Z."/>
            <person name="Hegedus B."/>
            <person name="Baldrian P."/>
            <person name="Stursova M."/>
            <person name="Weitz H."/>
            <person name="Taylor A."/>
            <person name="Grigoriev I.V."/>
            <person name="Nagy L.G."/>
            <person name="Martin F."/>
            <person name="Kauserud H."/>
        </authorList>
    </citation>
    <scope>NUCLEOTIDE SEQUENCE</scope>
    <source>
        <strain evidence="2">CBHHK067</strain>
    </source>
</reference>
<protein>
    <submittedName>
        <fullName evidence="2">Uncharacterized protein</fullName>
    </submittedName>
</protein>
<comment type="caution">
    <text evidence="2">The sequence shown here is derived from an EMBL/GenBank/DDBJ whole genome shotgun (WGS) entry which is preliminary data.</text>
</comment>
<dbReference type="Proteomes" id="UP001221757">
    <property type="component" value="Unassembled WGS sequence"/>
</dbReference>
<dbReference type="EMBL" id="JARKIE010000216">
    <property type="protein sequence ID" value="KAJ7665516.1"/>
    <property type="molecule type" value="Genomic_DNA"/>
</dbReference>